<evidence type="ECO:0000313" key="2">
    <source>
        <dbReference type="Proteomes" id="UP000319557"/>
    </source>
</evidence>
<dbReference type="KEGG" id="ruv:EC9_18670"/>
<protein>
    <recommendedName>
        <fullName evidence="3">Tetratricopeptide repeat protein</fullName>
    </recommendedName>
</protein>
<accession>A0A517LYJ1</accession>
<dbReference type="RefSeq" id="WP_145344215.1">
    <property type="nucleotide sequence ID" value="NZ_CP036261.1"/>
</dbReference>
<evidence type="ECO:0000313" key="1">
    <source>
        <dbReference type="EMBL" id="QDS87688.1"/>
    </source>
</evidence>
<dbReference type="EMBL" id="CP036261">
    <property type="protein sequence ID" value="QDS87688.1"/>
    <property type="molecule type" value="Genomic_DNA"/>
</dbReference>
<dbReference type="OrthoDB" id="9769023at2"/>
<sequence length="462" mass="50024">MVDRVAAVKSDIHRLPKLGGAMAMLHRWCLVGLALLCCLPAGCRGGMQLTTARNQFYHGAFDDSQATLEKIKESDRKASVVSTLDLAMVHLAAGDTDNAEQLLLEARGTLDENQAADPVAGTISYITDDTARQYRGWGYEQVMIRAMLALSSMMSDAVDAEAYALQAQSKQMELQQAAIDAGMLDADKHYQPLALAPYMRGVLREMNYRDYDDASRAYRLVSEIQPSFAPAEIDIARAESGVHCQPGHGVVYIFALVGQGPQRVAQQAPVTSNVLLLADRVVSAVGKYSVPPTMAPIEIPAVAIPETAIDTVFVMADDQPLGLTQSITDVGQMAVQQYEAEKTDLLVRAVARRIVKKSAVAAGKDAFGIQDPMLQLVVDLAGSAWEATEKTDTRCWSLLPREIQVLRAELPVGTHNISMQAFGRGSPLQRDPTARTIEVEDGRNTYVLATAPSDRVIAAAAR</sequence>
<reference evidence="1 2" key="1">
    <citation type="submission" date="2019-02" db="EMBL/GenBank/DDBJ databases">
        <title>Deep-cultivation of Planctomycetes and their phenomic and genomic characterization uncovers novel biology.</title>
        <authorList>
            <person name="Wiegand S."/>
            <person name="Jogler M."/>
            <person name="Boedeker C."/>
            <person name="Pinto D."/>
            <person name="Vollmers J."/>
            <person name="Rivas-Marin E."/>
            <person name="Kohn T."/>
            <person name="Peeters S.H."/>
            <person name="Heuer A."/>
            <person name="Rast P."/>
            <person name="Oberbeckmann S."/>
            <person name="Bunk B."/>
            <person name="Jeske O."/>
            <person name="Meyerdierks A."/>
            <person name="Storesund J.E."/>
            <person name="Kallscheuer N."/>
            <person name="Luecker S."/>
            <person name="Lage O.M."/>
            <person name="Pohl T."/>
            <person name="Merkel B.J."/>
            <person name="Hornburger P."/>
            <person name="Mueller R.-W."/>
            <person name="Bruemmer F."/>
            <person name="Labrenz M."/>
            <person name="Spormann A.M."/>
            <person name="Op den Camp H."/>
            <person name="Overmann J."/>
            <person name="Amann R."/>
            <person name="Jetten M.S.M."/>
            <person name="Mascher T."/>
            <person name="Medema M.H."/>
            <person name="Devos D.P."/>
            <person name="Kaster A.-K."/>
            <person name="Ovreas L."/>
            <person name="Rohde M."/>
            <person name="Galperin M.Y."/>
            <person name="Jogler C."/>
        </authorList>
    </citation>
    <scope>NUCLEOTIDE SEQUENCE [LARGE SCALE GENOMIC DNA]</scope>
    <source>
        <strain evidence="1 2">EC9</strain>
    </source>
</reference>
<name>A0A517LYJ1_9BACT</name>
<organism evidence="1 2">
    <name type="scientific">Rosistilla ulvae</name>
    <dbReference type="NCBI Taxonomy" id="1930277"/>
    <lineage>
        <taxon>Bacteria</taxon>
        <taxon>Pseudomonadati</taxon>
        <taxon>Planctomycetota</taxon>
        <taxon>Planctomycetia</taxon>
        <taxon>Pirellulales</taxon>
        <taxon>Pirellulaceae</taxon>
        <taxon>Rosistilla</taxon>
    </lineage>
</organism>
<gene>
    <name evidence="1" type="ORF">EC9_18670</name>
</gene>
<dbReference type="Proteomes" id="UP000319557">
    <property type="component" value="Chromosome"/>
</dbReference>
<dbReference type="AlphaFoldDB" id="A0A517LYJ1"/>
<keyword evidence="2" id="KW-1185">Reference proteome</keyword>
<evidence type="ECO:0008006" key="3">
    <source>
        <dbReference type="Google" id="ProtNLM"/>
    </source>
</evidence>
<proteinExistence type="predicted"/>